<evidence type="ECO:0000313" key="4">
    <source>
        <dbReference type="EMBL" id="MBM6704643.1"/>
    </source>
</evidence>
<evidence type="ECO:0000256" key="1">
    <source>
        <dbReference type="ARBA" id="ARBA00022741"/>
    </source>
</evidence>
<dbReference type="RefSeq" id="WP_205103764.1">
    <property type="nucleotide sequence ID" value="NZ_JACJJC010000015.1"/>
</dbReference>
<evidence type="ECO:0000256" key="2">
    <source>
        <dbReference type="ARBA" id="ARBA00022840"/>
    </source>
</evidence>
<dbReference type="Proteomes" id="UP000715095">
    <property type="component" value="Unassembled WGS sequence"/>
</dbReference>
<keyword evidence="5" id="KW-1185">Reference proteome</keyword>
<dbReference type="PANTHER" id="PTHR43272:SF33">
    <property type="entry name" value="AMP-BINDING DOMAIN-CONTAINING PROTEIN-RELATED"/>
    <property type="match status" value="1"/>
</dbReference>
<dbReference type="SUPFAM" id="SSF56801">
    <property type="entry name" value="Acetyl-CoA synthetase-like"/>
    <property type="match status" value="1"/>
</dbReference>
<dbReference type="EMBL" id="JACJJC010000015">
    <property type="protein sequence ID" value="MBM6704643.1"/>
    <property type="molecule type" value="Genomic_DNA"/>
</dbReference>
<proteinExistence type="predicted"/>
<accession>A0ABS2DTJ1</accession>
<sequence>MTYTNPLHAESIHNPENVRRHPLFAIETVPAMLERTVAALPDREAFRQFDYQENAWISTTWQQFHQGVMRWRRAFTAMGLKPGDRVAMLLTNSVDAVTFDQAALACGLVPVPLHAIDTPWSSAYILKDSESRCLVTTSRARWNAIHSAEPNLPDLLEVVFTNEIVNDVQSEIRLTGVEDWLARGNGIPDEALPPLPSPDDLAGFIYTSGTTGRPKGVMITHRNIASNVKQILLATRITEEDVYLSFLPFSHTFERTVAHYVSVATGAAMAFARSVQHIENDLADVKPTVMCSVPRVFERIYQKIQVGLHDAPERERYLYDWALEAGWRRFCRENDLPVEPSERANLDETVLAMLDEEVGEKVRAVFGGRLSKVFAGGASLNYTVAKFFCSMGISMRQVYGLTETTPIVSFTPRALNHPDCVGWAVADTEVRLGDNDELQVKGPQVMKGYWKKPKETAAAFTEDGWFRTGDQADLSDGGRVRIKGRLKEIIVTSTGEKISPVDLEFAIQEDHLFEQVLAIGENRPFISAIVVVNDALWRKLCDEMQLDADDPATLTARAMTRLLVKRVRAAAKDFPSYGIPRAVAVVREPFTVEEGLLTPTMKPKRKNIAQKYAHLIEALYAGHKSA</sequence>
<organism evidence="4 5">
    <name type="scientific">Sutterella massiliensis</name>
    <dbReference type="NCBI Taxonomy" id="1816689"/>
    <lineage>
        <taxon>Bacteria</taxon>
        <taxon>Pseudomonadati</taxon>
        <taxon>Pseudomonadota</taxon>
        <taxon>Betaproteobacteria</taxon>
        <taxon>Burkholderiales</taxon>
        <taxon>Sutterellaceae</taxon>
        <taxon>Sutterella</taxon>
    </lineage>
</organism>
<dbReference type="Gene3D" id="3.40.50.12780">
    <property type="entry name" value="N-terminal domain of ligase-like"/>
    <property type="match status" value="1"/>
</dbReference>
<dbReference type="GO" id="GO:0016874">
    <property type="term" value="F:ligase activity"/>
    <property type="evidence" value="ECO:0007669"/>
    <property type="project" value="UniProtKB-KW"/>
</dbReference>
<protein>
    <submittedName>
        <fullName evidence="4">Long-chain fatty acid--CoA ligase</fullName>
    </submittedName>
</protein>
<reference evidence="4 5" key="1">
    <citation type="journal article" date="2021" name="Sci. Rep.">
        <title>The distribution of antibiotic resistance genes in chicken gut microbiota commensals.</title>
        <authorList>
            <person name="Juricova H."/>
            <person name="Matiasovicova J."/>
            <person name="Kubasova T."/>
            <person name="Cejkova D."/>
            <person name="Rychlik I."/>
        </authorList>
    </citation>
    <scope>NUCLEOTIDE SEQUENCE [LARGE SCALE GENOMIC DNA]</scope>
    <source>
        <strain evidence="4 5">An829</strain>
    </source>
</reference>
<dbReference type="PROSITE" id="PS00455">
    <property type="entry name" value="AMP_BINDING"/>
    <property type="match status" value="1"/>
</dbReference>
<comment type="caution">
    <text evidence="4">The sequence shown here is derived from an EMBL/GenBank/DDBJ whole genome shotgun (WGS) entry which is preliminary data.</text>
</comment>
<keyword evidence="2" id="KW-0067">ATP-binding</keyword>
<dbReference type="Pfam" id="PF23562">
    <property type="entry name" value="AMP-binding_C_3"/>
    <property type="match status" value="1"/>
</dbReference>
<dbReference type="Pfam" id="PF00501">
    <property type="entry name" value="AMP-binding"/>
    <property type="match status" value="1"/>
</dbReference>
<name>A0ABS2DTJ1_9BURK</name>
<keyword evidence="1" id="KW-0547">Nucleotide-binding</keyword>
<gene>
    <name evidence="4" type="ORF">H6A60_09135</name>
</gene>
<dbReference type="InterPro" id="IPR000873">
    <property type="entry name" value="AMP-dep_synth/lig_dom"/>
</dbReference>
<dbReference type="InterPro" id="IPR042099">
    <property type="entry name" value="ANL_N_sf"/>
</dbReference>
<keyword evidence="4" id="KW-0436">Ligase</keyword>
<dbReference type="CDD" id="cd05907">
    <property type="entry name" value="VL_LC_FACS_like"/>
    <property type="match status" value="1"/>
</dbReference>
<dbReference type="InterPro" id="IPR020845">
    <property type="entry name" value="AMP-binding_CS"/>
</dbReference>
<dbReference type="PANTHER" id="PTHR43272">
    <property type="entry name" value="LONG-CHAIN-FATTY-ACID--COA LIGASE"/>
    <property type="match status" value="1"/>
</dbReference>
<evidence type="ECO:0000313" key="5">
    <source>
        <dbReference type="Proteomes" id="UP000715095"/>
    </source>
</evidence>
<evidence type="ECO:0000259" key="3">
    <source>
        <dbReference type="Pfam" id="PF00501"/>
    </source>
</evidence>
<feature type="domain" description="AMP-dependent synthetase/ligase" evidence="3">
    <location>
        <begin position="33"/>
        <end position="450"/>
    </location>
</feature>